<dbReference type="AlphaFoldDB" id="A0A917XMM0"/>
<dbReference type="InterPro" id="IPR006162">
    <property type="entry name" value="Ppantetheine_attach_site"/>
</dbReference>
<dbReference type="Proteomes" id="UP000653411">
    <property type="component" value="Unassembled WGS sequence"/>
</dbReference>
<name>A0A917XMM0_9ACTN</name>
<gene>
    <name evidence="4" type="ORF">GCM10011578_088850</name>
</gene>
<dbReference type="RefSeq" id="WP_189268650.1">
    <property type="nucleotide sequence ID" value="NZ_BMML01000033.1"/>
</dbReference>
<keyword evidence="5" id="KW-1185">Reference proteome</keyword>
<feature type="domain" description="Carrier" evidence="3">
    <location>
        <begin position="4"/>
        <end position="78"/>
    </location>
</feature>
<proteinExistence type="predicted"/>
<evidence type="ECO:0000256" key="2">
    <source>
        <dbReference type="ARBA" id="ARBA00022553"/>
    </source>
</evidence>
<dbReference type="PROSITE" id="PS00012">
    <property type="entry name" value="PHOSPHOPANTETHEINE"/>
    <property type="match status" value="1"/>
</dbReference>
<protein>
    <recommendedName>
        <fullName evidence="3">Carrier domain-containing protein</fullName>
    </recommendedName>
</protein>
<evidence type="ECO:0000313" key="4">
    <source>
        <dbReference type="EMBL" id="GGN41009.1"/>
    </source>
</evidence>
<evidence type="ECO:0000256" key="1">
    <source>
        <dbReference type="ARBA" id="ARBA00022450"/>
    </source>
</evidence>
<reference evidence="4" key="1">
    <citation type="journal article" date="2014" name="Int. J. Syst. Evol. Microbiol.">
        <title>Complete genome sequence of Corynebacterium casei LMG S-19264T (=DSM 44701T), isolated from a smear-ripened cheese.</title>
        <authorList>
            <consortium name="US DOE Joint Genome Institute (JGI-PGF)"/>
            <person name="Walter F."/>
            <person name="Albersmeier A."/>
            <person name="Kalinowski J."/>
            <person name="Ruckert C."/>
        </authorList>
    </citation>
    <scope>NUCLEOTIDE SEQUENCE</scope>
    <source>
        <strain evidence="4">CGMCC 4.7110</strain>
    </source>
</reference>
<dbReference type="Pfam" id="PF00550">
    <property type="entry name" value="PP-binding"/>
    <property type="match status" value="1"/>
</dbReference>
<evidence type="ECO:0000313" key="5">
    <source>
        <dbReference type="Proteomes" id="UP000653411"/>
    </source>
</evidence>
<dbReference type="PROSITE" id="PS50075">
    <property type="entry name" value="CARRIER"/>
    <property type="match status" value="1"/>
</dbReference>
<evidence type="ECO:0000259" key="3">
    <source>
        <dbReference type="PROSITE" id="PS50075"/>
    </source>
</evidence>
<reference evidence="4" key="2">
    <citation type="submission" date="2020-09" db="EMBL/GenBank/DDBJ databases">
        <authorList>
            <person name="Sun Q."/>
            <person name="Zhou Y."/>
        </authorList>
    </citation>
    <scope>NUCLEOTIDE SEQUENCE</scope>
    <source>
        <strain evidence="4">CGMCC 4.7110</strain>
    </source>
</reference>
<dbReference type="Gene3D" id="1.10.1200.10">
    <property type="entry name" value="ACP-like"/>
    <property type="match status" value="1"/>
</dbReference>
<keyword evidence="1" id="KW-0596">Phosphopantetheine</keyword>
<accession>A0A917XMM0</accession>
<dbReference type="InterPro" id="IPR036736">
    <property type="entry name" value="ACP-like_sf"/>
</dbReference>
<comment type="caution">
    <text evidence="4">The sequence shown here is derived from an EMBL/GenBank/DDBJ whole genome shotgun (WGS) entry which is preliminary data.</text>
</comment>
<organism evidence="4 5">
    <name type="scientific">Streptomyces fuscichromogenes</name>
    <dbReference type="NCBI Taxonomy" id="1324013"/>
    <lineage>
        <taxon>Bacteria</taxon>
        <taxon>Bacillati</taxon>
        <taxon>Actinomycetota</taxon>
        <taxon>Actinomycetes</taxon>
        <taxon>Kitasatosporales</taxon>
        <taxon>Streptomycetaceae</taxon>
        <taxon>Streptomyces</taxon>
    </lineage>
</organism>
<keyword evidence="2" id="KW-0597">Phosphoprotein</keyword>
<dbReference type="EMBL" id="BMML01000033">
    <property type="protein sequence ID" value="GGN41009.1"/>
    <property type="molecule type" value="Genomic_DNA"/>
</dbReference>
<sequence>MTTNATNPQLVRILVEDLGIGEDNLRPDASLNDAGLDSLALAELAELLPERLGFRLGDDVLNKAATVGALSTLVEQQLTGQEQR</sequence>
<dbReference type="InterPro" id="IPR009081">
    <property type="entry name" value="PP-bd_ACP"/>
</dbReference>
<dbReference type="SUPFAM" id="SSF47336">
    <property type="entry name" value="ACP-like"/>
    <property type="match status" value="1"/>
</dbReference>